<name>A0ABS9WZJ0_9GAMM</name>
<dbReference type="Proteomes" id="UP001139646">
    <property type="component" value="Unassembled WGS sequence"/>
</dbReference>
<evidence type="ECO:0000313" key="3">
    <source>
        <dbReference type="EMBL" id="MCI2283416.1"/>
    </source>
</evidence>
<dbReference type="InterPro" id="IPR001932">
    <property type="entry name" value="PPM-type_phosphatase-like_dom"/>
</dbReference>
<proteinExistence type="predicted"/>
<accession>A0ABS9WZJ0</accession>
<dbReference type="InterPro" id="IPR036457">
    <property type="entry name" value="PPM-type-like_dom_sf"/>
</dbReference>
<keyword evidence="4" id="KW-1185">Reference proteome</keyword>
<comment type="caution">
    <text evidence="3">The sequence shown here is derived from an EMBL/GenBank/DDBJ whole genome shotgun (WGS) entry which is preliminary data.</text>
</comment>
<evidence type="ECO:0000259" key="2">
    <source>
        <dbReference type="Pfam" id="PF13672"/>
    </source>
</evidence>
<keyword evidence="1" id="KW-0812">Transmembrane</keyword>
<keyword evidence="1" id="KW-0472">Membrane</keyword>
<reference evidence="3" key="1">
    <citation type="submission" date="2022-01" db="EMBL/GenBank/DDBJ databases">
        <title>Colwellia maritima, isolated from seawater.</title>
        <authorList>
            <person name="Kristyanto S."/>
            <person name="Jung J."/>
            <person name="Jeon C.O."/>
        </authorList>
    </citation>
    <scope>NUCLEOTIDE SEQUENCE</scope>
    <source>
        <strain evidence="3">MSW7</strain>
    </source>
</reference>
<evidence type="ECO:0000256" key="1">
    <source>
        <dbReference type="SAM" id="Phobius"/>
    </source>
</evidence>
<feature type="domain" description="PPM-type phosphatase" evidence="2">
    <location>
        <begin position="16"/>
        <end position="115"/>
    </location>
</feature>
<dbReference type="EMBL" id="JAKKSL010000001">
    <property type="protein sequence ID" value="MCI2283416.1"/>
    <property type="molecule type" value="Genomic_DNA"/>
</dbReference>
<sequence>MSNAWYSFSVSDVGKKRTVNQDSIYVDDDQKIWVVADGMGGHRDGDKASQAIVNAFKQLTFSNVMSERLIQIEKSLRALNVELQNYSTNTLNGQLIGSTVVALTVCQGICAVIWVVIRDVISLTMVKLVKLAGP</sequence>
<dbReference type="Gene3D" id="3.60.40.10">
    <property type="entry name" value="PPM-type phosphatase domain"/>
    <property type="match status" value="1"/>
</dbReference>
<dbReference type="RefSeq" id="WP_242284852.1">
    <property type="nucleotide sequence ID" value="NZ_JAKKSL010000001.1"/>
</dbReference>
<feature type="transmembrane region" description="Helical" evidence="1">
    <location>
        <begin position="95"/>
        <end position="117"/>
    </location>
</feature>
<protein>
    <submittedName>
        <fullName evidence="3">Protein phosphatase 2C domain-containing protein</fullName>
    </submittedName>
</protein>
<dbReference type="SUPFAM" id="SSF81606">
    <property type="entry name" value="PP2C-like"/>
    <property type="match status" value="1"/>
</dbReference>
<keyword evidence="1" id="KW-1133">Transmembrane helix</keyword>
<organism evidence="3 4">
    <name type="scientific">Colwellia maritima</name>
    <dbReference type="NCBI Taxonomy" id="2912588"/>
    <lineage>
        <taxon>Bacteria</taxon>
        <taxon>Pseudomonadati</taxon>
        <taxon>Pseudomonadota</taxon>
        <taxon>Gammaproteobacteria</taxon>
        <taxon>Alteromonadales</taxon>
        <taxon>Colwelliaceae</taxon>
        <taxon>Colwellia</taxon>
    </lineage>
</organism>
<dbReference type="Pfam" id="PF13672">
    <property type="entry name" value="PP2C_2"/>
    <property type="match status" value="1"/>
</dbReference>
<gene>
    <name evidence="3" type="ORF">L3081_08420</name>
</gene>
<evidence type="ECO:0000313" key="4">
    <source>
        <dbReference type="Proteomes" id="UP001139646"/>
    </source>
</evidence>